<keyword evidence="1 3" id="KW-0378">Hydrolase</keyword>
<reference evidence="3 4" key="1">
    <citation type="submission" date="2018-06" db="EMBL/GenBank/DDBJ databases">
        <title>Isolation of heavy metals resistant Paenibacillus silvae NC2 from Gold-Copper mine in ZiJin, China.</title>
        <authorList>
            <person name="Xu J."/>
            <person name="Mazhar H.S."/>
            <person name="Rensing C."/>
        </authorList>
    </citation>
    <scope>NUCLEOTIDE SEQUENCE [LARGE SCALE GENOMIC DNA]</scope>
    <source>
        <strain evidence="3 4">NC2</strain>
    </source>
</reference>
<accession>A0A2W6NM41</accession>
<gene>
    <name evidence="3" type="ORF">DN757_08025</name>
</gene>
<dbReference type="PANTHER" id="PTHR48081:SF8">
    <property type="entry name" value="ALPHA_BETA HYDROLASE FOLD-3 DOMAIN-CONTAINING PROTEIN-RELATED"/>
    <property type="match status" value="1"/>
</dbReference>
<comment type="caution">
    <text evidence="3">The sequence shown here is derived from an EMBL/GenBank/DDBJ whole genome shotgun (WGS) entry which is preliminary data.</text>
</comment>
<dbReference type="Gene3D" id="3.40.50.1820">
    <property type="entry name" value="alpha/beta hydrolase"/>
    <property type="match status" value="1"/>
</dbReference>
<dbReference type="GO" id="GO:0016787">
    <property type="term" value="F:hydrolase activity"/>
    <property type="evidence" value="ECO:0007669"/>
    <property type="project" value="UniProtKB-KW"/>
</dbReference>
<name>A0A2W6NM41_9BACL</name>
<sequence length="319" mass="36749">MSLYIHNKKRSVTSYIFEKYIATLDTKKNLSTRELTRKHLEHMGMENTKPYQMGKVKLASPITEHIYEDIQVFTLNDQHSRAQKVILYIHGGAHTHQPLSLHWKFMDRMAQALHAKVIAPIYPKVPHYNYQHTYPKLLQIYRDILGSVDHPAQITIMGDSAGGNISLGLAHYVNMHGLPQPKDIILLSPCVDMVLDNPVIFDYEARDPMLAVEGYDVIRRLWAADKPLHDPLISPIYGNFEGLGKISIFIGTHEGLFPDNMRLDKLLTDQRIEHHTYVYPKMNHVFVLYPIPEARDAQRKIINIINTTAPEYETYSKQS</sequence>
<dbReference type="Proteomes" id="UP000249204">
    <property type="component" value="Unassembled WGS sequence"/>
</dbReference>
<dbReference type="RefSeq" id="WP_111269747.1">
    <property type="nucleotide sequence ID" value="NZ_QKWW01000022.1"/>
</dbReference>
<dbReference type="InterPro" id="IPR050300">
    <property type="entry name" value="GDXG_lipolytic_enzyme"/>
</dbReference>
<proteinExistence type="predicted"/>
<evidence type="ECO:0000259" key="2">
    <source>
        <dbReference type="Pfam" id="PF07859"/>
    </source>
</evidence>
<organism evidence="3 4">
    <name type="scientific">Paenibacillus silvae</name>
    <dbReference type="NCBI Taxonomy" id="1325358"/>
    <lineage>
        <taxon>Bacteria</taxon>
        <taxon>Bacillati</taxon>
        <taxon>Bacillota</taxon>
        <taxon>Bacilli</taxon>
        <taxon>Bacillales</taxon>
        <taxon>Paenibacillaceae</taxon>
        <taxon>Paenibacillus</taxon>
    </lineage>
</organism>
<dbReference type="PANTHER" id="PTHR48081">
    <property type="entry name" value="AB HYDROLASE SUPERFAMILY PROTEIN C4A8.06C"/>
    <property type="match status" value="1"/>
</dbReference>
<dbReference type="EMBL" id="QKWW01000022">
    <property type="protein sequence ID" value="PZT56248.1"/>
    <property type="molecule type" value="Genomic_DNA"/>
</dbReference>
<dbReference type="SUPFAM" id="SSF53474">
    <property type="entry name" value="alpha/beta-Hydrolases"/>
    <property type="match status" value="1"/>
</dbReference>
<dbReference type="Pfam" id="PF07859">
    <property type="entry name" value="Abhydrolase_3"/>
    <property type="match status" value="1"/>
</dbReference>
<evidence type="ECO:0000313" key="4">
    <source>
        <dbReference type="Proteomes" id="UP000249204"/>
    </source>
</evidence>
<evidence type="ECO:0000256" key="1">
    <source>
        <dbReference type="ARBA" id="ARBA00022801"/>
    </source>
</evidence>
<dbReference type="AlphaFoldDB" id="A0A2W6NM41"/>
<dbReference type="InterPro" id="IPR029058">
    <property type="entry name" value="AB_hydrolase_fold"/>
</dbReference>
<feature type="domain" description="Alpha/beta hydrolase fold-3" evidence="2">
    <location>
        <begin position="86"/>
        <end position="287"/>
    </location>
</feature>
<dbReference type="InterPro" id="IPR013094">
    <property type="entry name" value="AB_hydrolase_3"/>
</dbReference>
<evidence type="ECO:0000313" key="3">
    <source>
        <dbReference type="EMBL" id="PZT56248.1"/>
    </source>
</evidence>
<protein>
    <submittedName>
        <fullName evidence="3">Alpha/beta hydrolase</fullName>
    </submittedName>
</protein>